<gene>
    <name evidence="2" type="ORF">B0I36DRAFT_363175</name>
</gene>
<dbReference type="OrthoDB" id="6105938at2759"/>
<organism evidence="2 3">
    <name type="scientific">Microdochium trichocladiopsis</name>
    <dbReference type="NCBI Taxonomy" id="1682393"/>
    <lineage>
        <taxon>Eukaryota</taxon>
        <taxon>Fungi</taxon>
        <taxon>Dikarya</taxon>
        <taxon>Ascomycota</taxon>
        <taxon>Pezizomycotina</taxon>
        <taxon>Sordariomycetes</taxon>
        <taxon>Xylariomycetidae</taxon>
        <taxon>Xylariales</taxon>
        <taxon>Microdochiaceae</taxon>
        <taxon>Microdochium</taxon>
    </lineage>
</organism>
<dbReference type="AlphaFoldDB" id="A0A9P9BUJ1"/>
<protein>
    <submittedName>
        <fullName evidence="2">Uncharacterized protein</fullName>
    </submittedName>
</protein>
<dbReference type="EMBL" id="JAGTJQ010000005">
    <property type="protein sequence ID" value="KAH7031489.1"/>
    <property type="molecule type" value="Genomic_DNA"/>
</dbReference>
<dbReference type="GeneID" id="70188310"/>
<accession>A0A9P9BUJ1</accession>
<comment type="caution">
    <text evidence="2">The sequence shown here is derived from an EMBL/GenBank/DDBJ whole genome shotgun (WGS) entry which is preliminary data.</text>
</comment>
<dbReference type="PANTHER" id="PTHR38846">
    <property type="entry name" value="C3H1-TYPE DOMAIN-CONTAINING PROTEIN"/>
    <property type="match status" value="1"/>
</dbReference>
<dbReference type="PANTHER" id="PTHR38846:SF1">
    <property type="entry name" value="C3H1-TYPE DOMAIN-CONTAINING PROTEIN"/>
    <property type="match status" value="1"/>
</dbReference>
<name>A0A9P9BUJ1_9PEZI</name>
<proteinExistence type="predicted"/>
<sequence length="188" mass="20801">MASPPPSSQLPPPPPASQSHFAKFDNFTPDDHAPFDDEFARLASSQQWVPGSQEYTKERTIAMREELKFSFFSLALPAAGGGDDELTPQQLLEGYQLLCDEVRIPRGESVPECKRALKATLVNIIDLLNVRRTGGAVEVWDNFDAFRTYTLADGQRIDKEEAKAAPGILASLLQNFGRGRNVWVLISP</sequence>
<dbReference type="Proteomes" id="UP000756346">
    <property type="component" value="Unassembled WGS sequence"/>
</dbReference>
<keyword evidence="3" id="KW-1185">Reference proteome</keyword>
<reference evidence="2" key="1">
    <citation type="journal article" date="2021" name="Nat. Commun.">
        <title>Genetic determinants of endophytism in the Arabidopsis root mycobiome.</title>
        <authorList>
            <person name="Mesny F."/>
            <person name="Miyauchi S."/>
            <person name="Thiergart T."/>
            <person name="Pickel B."/>
            <person name="Atanasova L."/>
            <person name="Karlsson M."/>
            <person name="Huettel B."/>
            <person name="Barry K.W."/>
            <person name="Haridas S."/>
            <person name="Chen C."/>
            <person name="Bauer D."/>
            <person name="Andreopoulos W."/>
            <person name="Pangilinan J."/>
            <person name="LaButti K."/>
            <person name="Riley R."/>
            <person name="Lipzen A."/>
            <person name="Clum A."/>
            <person name="Drula E."/>
            <person name="Henrissat B."/>
            <person name="Kohler A."/>
            <person name="Grigoriev I.V."/>
            <person name="Martin F.M."/>
            <person name="Hacquard S."/>
        </authorList>
    </citation>
    <scope>NUCLEOTIDE SEQUENCE</scope>
    <source>
        <strain evidence="2">MPI-CAGE-CH-0230</strain>
    </source>
</reference>
<evidence type="ECO:0000256" key="1">
    <source>
        <dbReference type="SAM" id="MobiDB-lite"/>
    </source>
</evidence>
<feature type="compositionally biased region" description="Pro residues" evidence="1">
    <location>
        <begin position="1"/>
        <end position="16"/>
    </location>
</feature>
<feature type="region of interest" description="Disordered" evidence="1">
    <location>
        <begin position="1"/>
        <end position="32"/>
    </location>
</feature>
<dbReference type="RefSeq" id="XP_046013169.1">
    <property type="nucleotide sequence ID" value="XM_046158764.1"/>
</dbReference>
<evidence type="ECO:0000313" key="3">
    <source>
        <dbReference type="Proteomes" id="UP000756346"/>
    </source>
</evidence>
<evidence type="ECO:0000313" key="2">
    <source>
        <dbReference type="EMBL" id="KAH7031489.1"/>
    </source>
</evidence>